<name>A0A3P8DDA6_HELPZ</name>
<reference evidence="2" key="1">
    <citation type="submission" date="2018-11" db="EMBL/GenBank/DDBJ databases">
        <authorList>
            <consortium name="Pathogen Informatics"/>
        </authorList>
    </citation>
    <scope>NUCLEOTIDE SEQUENCE [LARGE SCALE GENOMIC DNA]</scope>
</reference>
<dbReference type="OrthoDB" id="10672930at2759"/>
<evidence type="ECO:0000313" key="2">
    <source>
        <dbReference type="EMBL" id="VDP49477.1"/>
    </source>
</evidence>
<gene>
    <name evidence="2" type="ORF">HPBE_LOCUS25169</name>
</gene>
<dbReference type="AlphaFoldDB" id="A0A3P8DDA6"/>
<dbReference type="EMBL" id="UZAH01037458">
    <property type="protein sequence ID" value="VDP49477.1"/>
    <property type="molecule type" value="Genomic_DNA"/>
</dbReference>
<accession>A0A3P8DDA6</accession>
<organism evidence="2">
    <name type="scientific">Heligmosomoides polygyrus</name>
    <name type="common">Parasitic roundworm</name>
    <dbReference type="NCBI Taxonomy" id="6339"/>
    <lineage>
        <taxon>Eukaryota</taxon>
        <taxon>Metazoa</taxon>
        <taxon>Ecdysozoa</taxon>
        <taxon>Nematoda</taxon>
        <taxon>Chromadorea</taxon>
        <taxon>Rhabditida</taxon>
        <taxon>Rhabditina</taxon>
        <taxon>Rhabditomorpha</taxon>
        <taxon>Strongyloidea</taxon>
        <taxon>Heligmosomidae</taxon>
        <taxon>Heligmosomoides</taxon>
    </lineage>
</organism>
<feature type="region of interest" description="Disordered" evidence="1">
    <location>
        <begin position="60"/>
        <end position="99"/>
    </location>
</feature>
<proteinExistence type="predicted"/>
<protein>
    <submittedName>
        <fullName evidence="2">Uncharacterized protein</fullName>
    </submittedName>
</protein>
<feature type="compositionally biased region" description="Low complexity" evidence="1">
    <location>
        <begin position="77"/>
        <end position="87"/>
    </location>
</feature>
<sequence length="99" mass="10988">MIDKSQQLNAANQSIASNLADQRRYFIEDVHKTIEDIDQLPPPPELPTGGRGILRESCKARPLRQPADTHLAHVEQSSSARSPSPHHAASENIWGMRAE</sequence>
<evidence type="ECO:0000256" key="1">
    <source>
        <dbReference type="SAM" id="MobiDB-lite"/>
    </source>
</evidence>